<dbReference type="AlphaFoldDB" id="A0A914RU87"/>
<name>A0A914RU87_PAREQ</name>
<dbReference type="GO" id="GO:0004331">
    <property type="term" value="F:fructose-2,6-bisphosphate 2-phosphatase activity"/>
    <property type="evidence" value="ECO:0007669"/>
    <property type="project" value="TreeGrafter"/>
</dbReference>
<keyword evidence="2" id="KW-0067">ATP-binding</keyword>
<dbReference type="PANTHER" id="PTHR10606">
    <property type="entry name" value="6-PHOSPHOFRUCTO-2-KINASE/FRUCTOSE-2,6-BISPHOSPHATASE"/>
    <property type="match status" value="1"/>
</dbReference>
<dbReference type="InterPro" id="IPR027417">
    <property type="entry name" value="P-loop_NTPase"/>
</dbReference>
<dbReference type="InterPro" id="IPR003094">
    <property type="entry name" value="6Pfruct_kin"/>
</dbReference>
<dbReference type="GO" id="GO:0006000">
    <property type="term" value="P:fructose metabolic process"/>
    <property type="evidence" value="ECO:0007669"/>
    <property type="project" value="InterPro"/>
</dbReference>
<feature type="domain" description="6-phosphofructo-2-kinase" evidence="3">
    <location>
        <begin position="36"/>
        <end position="79"/>
    </location>
</feature>
<evidence type="ECO:0000256" key="1">
    <source>
        <dbReference type="ARBA" id="ARBA00022741"/>
    </source>
</evidence>
<dbReference type="GO" id="GO:0005829">
    <property type="term" value="C:cytosol"/>
    <property type="evidence" value="ECO:0007669"/>
    <property type="project" value="TreeGrafter"/>
</dbReference>
<reference evidence="5" key="1">
    <citation type="submission" date="2022-11" db="UniProtKB">
        <authorList>
            <consortium name="WormBaseParasite"/>
        </authorList>
    </citation>
    <scope>IDENTIFICATION</scope>
</reference>
<evidence type="ECO:0000259" key="3">
    <source>
        <dbReference type="Pfam" id="PF01591"/>
    </source>
</evidence>
<dbReference type="PANTHER" id="PTHR10606:SF44">
    <property type="entry name" value="6-PHOSPHOFRUCTO 2-KINASE_FRUCTOSE 2,6-BISPHOSPHATASE LONG FORM"/>
    <property type="match status" value="1"/>
</dbReference>
<dbReference type="InterPro" id="IPR013079">
    <property type="entry name" value="6Phosfructo_kin"/>
</dbReference>
<protein>
    <submittedName>
        <fullName evidence="5">6-phosphofructo-2-kinase domain-containing protein</fullName>
    </submittedName>
</protein>
<dbReference type="GO" id="GO:0003873">
    <property type="term" value="F:6-phosphofructo-2-kinase activity"/>
    <property type="evidence" value="ECO:0007669"/>
    <property type="project" value="InterPro"/>
</dbReference>
<accession>A0A914RU87</accession>
<keyword evidence="1" id="KW-0547">Nucleotide-binding</keyword>
<dbReference type="GO" id="GO:0005524">
    <property type="term" value="F:ATP binding"/>
    <property type="evidence" value="ECO:0007669"/>
    <property type="project" value="UniProtKB-KW"/>
</dbReference>
<dbReference type="WBParaSite" id="PEQ_0000989301-mRNA-1">
    <property type="protein sequence ID" value="PEQ_0000989301-mRNA-1"/>
    <property type="gene ID" value="PEQ_0000989301"/>
</dbReference>
<evidence type="ECO:0000256" key="2">
    <source>
        <dbReference type="ARBA" id="ARBA00022840"/>
    </source>
</evidence>
<dbReference type="Proteomes" id="UP000887564">
    <property type="component" value="Unplaced"/>
</dbReference>
<organism evidence="4 5">
    <name type="scientific">Parascaris equorum</name>
    <name type="common">Equine roundworm</name>
    <dbReference type="NCBI Taxonomy" id="6256"/>
    <lineage>
        <taxon>Eukaryota</taxon>
        <taxon>Metazoa</taxon>
        <taxon>Ecdysozoa</taxon>
        <taxon>Nematoda</taxon>
        <taxon>Chromadorea</taxon>
        <taxon>Rhabditida</taxon>
        <taxon>Spirurina</taxon>
        <taxon>Ascaridomorpha</taxon>
        <taxon>Ascaridoidea</taxon>
        <taxon>Ascarididae</taxon>
        <taxon>Parascaris</taxon>
    </lineage>
</organism>
<dbReference type="GO" id="GO:0006003">
    <property type="term" value="P:fructose 2,6-bisphosphate metabolic process"/>
    <property type="evidence" value="ECO:0007669"/>
    <property type="project" value="InterPro"/>
</dbReference>
<evidence type="ECO:0000313" key="5">
    <source>
        <dbReference type="WBParaSite" id="PEQ_0000989301-mRNA-1"/>
    </source>
</evidence>
<sequence>MTNDSTASLVGITRSSKRKVAMRFEEGPTTDPVHLPNVIIMVGLPARGKTYISRKLCRYLKWIGFSTNGKHVRSVKRSLTTT</sequence>
<dbReference type="Gene3D" id="3.40.50.300">
    <property type="entry name" value="P-loop containing nucleotide triphosphate hydrolases"/>
    <property type="match status" value="1"/>
</dbReference>
<evidence type="ECO:0000313" key="4">
    <source>
        <dbReference type="Proteomes" id="UP000887564"/>
    </source>
</evidence>
<keyword evidence="4" id="KW-1185">Reference proteome</keyword>
<dbReference type="Pfam" id="PF01591">
    <property type="entry name" value="6PF2K"/>
    <property type="match status" value="1"/>
</dbReference>
<proteinExistence type="predicted"/>
<dbReference type="SUPFAM" id="SSF52540">
    <property type="entry name" value="P-loop containing nucleoside triphosphate hydrolases"/>
    <property type="match status" value="1"/>
</dbReference>